<evidence type="ECO:0000256" key="10">
    <source>
        <dbReference type="RuleBase" id="RU003826"/>
    </source>
</evidence>
<comment type="catalytic activity">
    <reaction evidence="8 9 10">
        <text>2-[(2R,5Z)-2-carboxy-4-methylthiazol-5(2H)-ylidene]ethyl phosphate + 4-amino-2-methyl-5-(diphosphooxymethyl)pyrimidine + 2 H(+) = thiamine phosphate + CO2 + diphosphate</text>
        <dbReference type="Rhea" id="RHEA:47844"/>
        <dbReference type="ChEBI" id="CHEBI:15378"/>
        <dbReference type="ChEBI" id="CHEBI:16526"/>
        <dbReference type="ChEBI" id="CHEBI:33019"/>
        <dbReference type="ChEBI" id="CHEBI:37575"/>
        <dbReference type="ChEBI" id="CHEBI:57841"/>
        <dbReference type="ChEBI" id="CHEBI:62899"/>
        <dbReference type="EC" id="2.5.1.3"/>
    </reaction>
</comment>
<dbReference type="Gene3D" id="3.20.20.70">
    <property type="entry name" value="Aldolase class I"/>
    <property type="match status" value="1"/>
</dbReference>
<evidence type="ECO:0000313" key="14">
    <source>
        <dbReference type="Proteomes" id="UP000194885"/>
    </source>
</evidence>
<comment type="pathway">
    <text evidence="1 9 11">Cofactor biosynthesis; thiamine diphosphate biosynthesis; thiamine phosphate from 4-amino-2-methyl-5-diphosphomethylpyrimidine and 4-methyl-5-(2-phosphoethyl)-thiazole: step 1/1.</text>
</comment>
<evidence type="ECO:0000256" key="5">
    <source>
        <dbReference type="ARBA" id="ARBA00022977"/>
    </source>
</evidence>
<dbReference type="NCBIfam" id="TIGR00693">
    <property type="entry name" value="thiE"/>
    <property type="match status" value="1"/>
</dbReference>
<dbReference type="PANTHER" id="PTHR20857:SF23">
    <property type="entry name" value="THIAMINE BIOSYNTHETIC BIFUNCTIONAL ENZYME"/>
    <property type="match status" value="1"/>
</dbReference>
<evidence type="ECO:0000256" key="6">
    <source>
        <dbReference type="ARBA" id="ARBA00047334"/>
    </source>
</evidence>
<dbReference type="UniPathway" id="UPA00060">
    <property type="reaction ID" value="UER00141"/>
</dbReference>
<sequence length="212" mass="23442">MKLNIDYRLYLVTDPHLFSTNTLTEAIEQAIEGGVTLVQLREKELDSGPFYEEALEIKQLTKSQNIPLIINDRVDIALACDADGIHIGQSDLPIETVRKLIGKDKIIGVSVQTLQEAIEAENGGADYLGIGAMFPTTTKEDAIQVTNDELKKICQKVSIPIVLIGGINQQTIPYFKDFSIQGFAVVSAILAKNKIKEASQELLRLIDQTIFR</sequence>
<comment type="caution">
    <text evidence="13">The sequence shown here is derived from an EMBL/GenBank/DDBJ whole genome shotgun (WGS) entry which is preliminary data.</text>
</comment>
<feature type="binding site" evidence="9">
    <location>
        <begin position="186"/>
        <end position="187"/>
    </location>
    <ligand>
        <name>2-[(2R,5Z)-2-carboxy-4-methylthiazol-5(2H)-ylidene]ethyl phosphate</name>
        <dbReference type="ChEBI" id="CHEBI:62899"/>
    </ligand>
</feature>
<organism evidence="13 14">
    <name type="scientific">Enterococcus faecium</name>
    <name type="common">Streptococcus faecium</name>
    <dbReference type="NCBI Taxonomy" id="1352"/>
    <lineage>
        <taxon>Bacteria</taxon>
        <taxon>Bacillati</taxon>
        <taxon>Bacillota</taxon>
        <taxon>Bacilli</taxon>
        <taxon>Lactobacillales</taxon>
        <taxon>Enterococcaceae</taxon>
        <taxon>Enterococcus</taxon>
    </lineage>
</organism>
<comment type="function">
    <text evidence="9">Condenses 4-methyl-5-(beta-hydroxyethyl)thiazole monophosphate (THZ-P) and 2-methyl-4-amino-5-hydroxymethyl pyrimidine pyrophosphate (HMP-PP) to form thiamine monophosphate (TMP).</text>
</comment>
<evidence type="ECO:0000256" key="8">
    <source>
        <dbReference type="ARBA" id="ARBA00047883"/>
    </source>
</evidence>
<dbReference type="InterPro" id="IPR036206">
    <property type="entry name" value="ThiamineP_synth_sf"/>
</dbReference>
<dbReference type="FunFam" id="3.20.20.70:FF:000096">
    <property type="entry name" value="Thiamine-phosphate synthase"/>
    <property type="match status" value="1"/>
</dbReference>
<comment type="cofactor">
    <cofactor evidence="9">
        <name>Mg(2+)</name>
        <dbReference type="ChEBI" id="CHEBI:18420"/>
    </cofactor>
    <text evidence="9">Binds 1 Mg(2+) ion per subunit.</text>
</comment>
<comment type="similarity">
    <text evidence="9 10">Belongs to the thiamine-phosphate synthase family.</text>
</comment>
<evidence type="ECO:0000256" key="9">
    <source>
        <dbReference type="HAMAP-Rule" id="MF_00097"/>
    </source>
</evidence>
<dbReference type="HAMAP" id="MF_00097">
    <property type="entry name" value="TMP_synthase"/>
    <property type="match status" value="1"/>
</dbReference>
<keyword evidence="3 9" id="KW-0479">Metal-binding</keyword>
<name>A0A242BI70_ENTFC</name>
<dbReference type="InterPro" id="IPR022998">
    <property type="entry name" value="ThiamineP_synth_TenI"/>
</dbReference>
<dbReference type="EC" id="2.5.1.3" evidence="9"/>
<evidence type="ECO:0000259" key="12">
    <source>
        <dbReference type="Pfam" id="PF02581"/>
    </source>
</evidence>
<dbReference type="GO" id="GO:0009228">
    <property type="term" value="P:thiamine biosynthetic process"/>
    <property type="evidence" value="ECO:0007669"/>
    <property type="project" value="UniProtKB-KW"/>
</dbReference>
<gene>
    <name evidence="9" type="primary">thiE</name>
    <name evidence="13" type="ORF">A5810_001443</name>
</gene>
<feature type="binding site" evidence="9">
    <location>
        <position position="166"/>
    </location>
    <ligand>
        <name>2-[(2R,5Z)-2-carboxy-4-methylthiazol-5(2H)-ylidene]ethyl phosphate</name>
        <dbReference type="ChEBI" id="CHEBI:62899"/>
    </ligand>
</feature>
<evidence type="ECO:0000256" key="2">
    <source>
        <dbReference type="ARBA" id="ARBA00022679"/>
    </source>
</evidence>
<comment type="catalytic activity">
    <reaction evidence="7 9 10">
        <text>2-(2-carboxy-4-methylthiazol-5-yl)ethyl phosphate + 4-amino-2-methyl-5-(diphosphooxymethyl)pyrimidine + 2 H(+) = thiamine phosphate + CO2 + diphosphate</text>
        <dbReference type="Rhea" id="RHEA:47848"/>
        <dbReference type="ChEBI" id="CHEBI:15378"/>
        <dbReference type="ChEBI" id="CHEBI:16526"/>
        <dbReference type="ChEBI" id="CHEBI:33019"/>
        <dbReference type="ChEBI" id="CHEBI:37575"/>
        <dbReference type="ChEBI" id="CHEBI:57841"/>
        <dbReference type="ChEBI" id="CHEBI:62890"/>
        <dbReference type="EC" id="2.5.1.3"/>
    </reaction>
</comment>
<feature type="binding site" evidence="9">
    <location>
        <position position="91"/>
    </location>
    <ligand>
        <name>Mg(2+)</name>
        <dbReference type="ChEBI" id="CHEBI:18420"/>
    </ligand>
</feature>
<feature type="binding site" evidence="9">
    <location>
        <begin position="39"/>
        <end position="43"/>
    </location>
    <ligand>
        <name>4-amino-2-methyl-5-(diphosphooxymethyl)pyrimidine</name>
        <dbReference type="ChEBI" id="CHEBI:57841"/>
    </ligand>
</feature>
<dbReference type="PANTHER" id="PTHR20857">
    <property type="entry name" value="THIAMINE-PHOSPHATE PYROPHOSPHORYLASE"/>
    <property type="match status" value="1"/>
</dbReference>
<keyword evidence="4 9" id="KW-0460">Magnesium</keyword>
<dbReference type="CDD" id="cd00564">
    <property type="entry name" value="TMP_TenI"/>
    <property type="match status" value="1"/>
</dbReference>
<evidence type="ECO:0000256" key="11">
    <source>
        <dbReference type="RuleBase" id="RU004253"/>
    </source>
</evidence>
<dbReference type="InterPro" id="IPR013785">
    <property type="entry name" value="Aldolase_TIM"/>
</dbReference>
<dbReference type="InterPro" id="IPR034291">
    <property type="entry name" value="TMP_synthase"/>
</dbReference>
<evidence type="ECO:0000256" key="4">
    <source>
        <dbReference type="ARBA" id="ARBA00022842"/>
    </source>
</evidence>
<evidence type="ECO:0000256" key="7">
    <source>
        <dbReference type="ARBA" id="ARBA00047851"/>
    </source>
</evidence>
<feature type="domain" description="Thiamine phosphate synthase/TenI" evidence="12">
    <location>
        <begin position="9"/>
        <end position="189"/>
    </location>
</feature>
<dbReference type="SUPFAM" id="SSF51391">
    <property type="entry name" value="Thiamin phosphate synthase"/>
    <property type="match status" value="1"/>
</dbReference>
<feature type="binding site" evidence="9">
    <location>
        <position position="110"/>
    </location>
    <ligand>
        <name>4-amino-2-methyl-5-(diphosphooxymethyl)pyrimidine</name>
        <dbReference type="ChEBI" id="CHEBI:57841"/>
    </ligand>
</feature>
<dbReference type="EMBL" id="NGKW01000002">
    <property type="protein sequence ID" value="OTN95194.1"/>
    <property type="molecule type" value="Genomic_DNA"/>
</dbReference>
<protein>
    <recommendedName>
        <fullName evidence="9">Thiamine-phosphate synthase</fullName>
        <shortName evidence="9">TP synthase</shortName>
        <shortName evidence="9">TPS</shortName>
        <ecNumber evidence="9">2.5.1.3</ecNumber>
    </recommendedName>
    <alternativeName>
        <fullName evidence="9">Thiamine-phosphate pyrophosphorylase</fullName>
        <shortName evidence="9">TMP pyrophosphorylase</shortName>
        <shortName evidence="9">TMP-PPase</shortName>
    </alternativeName>
</protein>
<keyword evidence="5 9" id="KW-0784">Thiamine biosynthesis</keyword>
<evidence type="ECO:0000256" key="1">
    <source>
        <dbReference type="ARBA" id="ARBA00005165"/>
    </source>
</evidence>
<accession>A0A242BI70</accession>
<dbReference type="GO" id="GO:0009229">
    <property type="term" value="P:thiamine diphosphate biosynthetic process"/>
    <property type="evidence" value="ECO:0007669"/>
    <property type="project" value="UniProtKB-UniRule"/>
</dbReference>
<feature type="binding site" evidence="9">
    <location>
        <position position="71"/>
    </location>
    <ligand>
        <name>4-amino-2-methyl-5-(diphosphooxymethyl)pyrimidine</name>
        <dbReference type="ChEBI" id="CHEBI:57841"/>
    </ligand>
</feature>
<feature type="binding site" evidence="9">
    <location>
        <begin position="136"/>
        <end position="138"/>
    </location>
    <ligand>
        <name>2-[(2R,5Z)-2-carboxy-4-methylthiazol-5(2H)-ylidene]ethyl phosphate</name>
        <dbReference type="ChEBI" id="CHEBI:62899"/>
    </ligand>
</feature>
<feature type="binding site" evidence="9">
    <location>
        <position position="139"/>
    </location>
    <ligand>
        <name>4-amino-2-methyl-5-(diphosphooxymethyl)pyrimidine</name>
        <dbReference type="ChEBI" id="CHEBI:57841"/>
    </ligand>
</feature>
<dbReference type="GO" id="GO:0000287">
    <property type="term" value="F:magnesium ion binding"/>
    <property type="evidence" value="ECO:0007669"/>
    <property type="project" value="UniProtKB-UniRule"/>
</dbReference>
<evidence type="ECO:0000313" key="13">
    <source>
        <dbReference type="EMBL" id="OTN95194.1"/>
    </source>
</evidence>
<dbReference type="RefSeq" id="WP_086323306.1">
    <property type="nucleotide sequence ID" value="NZ_NGKW01000002.1"/>
</dbReference>
<comment type="catalytic activity">
    <reaction evidence="6 9 10">
        <text>4-methyl-5-(2-phosphooxyethyl)-thiazole + 4-amino-2-methyl-5-(diphosphooxymethyl)pyrimidine + H(+) = thiamine phosphate + diphosphate</text>
        <dbReference type="Rhea" id="RHEA:22328"/>
        <dbReference type="ChEBI" id="CHEBI:15378"/>
        <dbReference type="ChEBI" id="CHEBI:33019"/>
        <dbReference type="ChEBI" id="CHEBI:37575"/>
        <dbReference type="ChEBI" id="CHEBI:57841"/>
        <dbReference type="ChEBI" id="CHEBI:58296"/>
        <dbReference type="EC" id="2.5.1.3"/>
    </reaction>
</comment>
<proteinExistence type="inferred from homology"/>
<feature type="binding site" evidence="9">
    <location>
        <position position="72"/>
    </location>
    <ligand>
        <name>Mg(2+)</name>
        <dbReference type="ChEBI" id="CHEBI:18420"/>
    </ligand>
</feature>
<keyword evidence="2 9" id="KW-0808">Transferase</keyword>
<reference evidence="13 14" key="1">
    <citation type="submission" date="2017-05" db="EMBL/GenBank/DDBJ databases">
        <title>The Genome Sequence of Enterococcus faecium 7H8_DIV0219.</title>
        <authorList>
            <consortium name="The Broad Institute Genomics Platform"/>
            <consortium name="The Broad Institute Genomic Center for Infectious Diseases"/>
            <person name="Earl A."/>
            <person name="Manson A."/>
            <person name="Schwartman J."/>
            <person name="Gilmore M."/>
            <person name="Abouelleil A."/>
            <person name="Cao P."/>
            <person name="Chapman S."/>
            <person name="Cusick C."/>
            <person name="Shea T."/>
            <person name="Young S."/>
            <person name="Neafsey D."/>
            <person name="Nusbaum C."/>
            <person name="Birren B."/>
        </authorList>
    </citation>
    <scope>NUCLEOTIDE SEQUENCE [LARGE SCALE GENOMIC DNA]</scope>
    <source>
        <strain evidence="13 14">7H8_DIV0219</strain>
    </source>
</reference>
<dbReference type="AlphaFoldDB" id="A0A242BI70"/>
<dbReference type="GO" id="GO:0005737">
    <property type="term" value="C:cytoplasm"/>
    <property type="evidence" value="ECO:0007669"/>
    <property type="project" value="TreeGrafter"/>
</dbReference>
<dbReference type="GO" id="GO:0004789">
    <property type="term" value="F:thiamine-phosphate diphosphorylase activity"/>
    <property type="evidence" value="ECO:0007669"/>
    <property type="project" value="UniProtKB-UniRule"/>
</dbReference>
<evidence type="ECO:0000256" key="3">
    <source>
        <dbReference type="ARBA" id="ARBA00022723"/>
    </source>
</evidence>
<dbReference type="Pfam" id="PF02581">
    <property type="entry name" value="TMP-TENI"/>
    <property type="match status" value="1"/>
</dbReference>
<dbReference type="Proteomes" id="UP000194885">
    <property type="component" value="Unassembled WGS sequence"/>
</dbReference>